<dbReference type="InterPro" id="IPR011009">
    <property type="entry name" value="Kinase-like_dom_sf"/>
</dbReference>
<gene>
    <name evidence="2" type="ORF">A6E74_00040</name>
</gene>
<dbReference type="Gene3D" id="3.30.200.20">
    <property type="entry name" value="Phosphorylase Kinase, domain 1"/>
    <property type="match status" value="1"/>
</dbReference>
<reference evidence="2 3" key="1">
    <citation type="submission" date="2016-04" db="EMBL/GenBank/DDBJ databases">
        <title>Draft genome of an Enterococcus thailandicus strain isolated from bovine feces.</title>
        <authorList>
            <person name="Beukers A.G."/>
            <person name="Zaheer R."/>
            <person name="Goji N."/>
            <person name="Cook S.R."/>
            <person name="Amoako K."/>
            <person name="Chaves A.V."/>
            <person name="Ward M.P."/>
            <person name="Mcallister T.A."/>
        </authorList>
    </citation>
    <scope>NUCLEOTIDE SEQUENCE [LARGE SCALE GENOMIC DNA]</scope>
    <source>
        <strain evidence="2 3">F0711D 46</strain>
    </source>
</reference>
<keyword evidence="3" id="KW-1185">Reference proteome</keyword>
<evidence type="ECO:0000313" key="2">
    <source>
        <dbReference type="EMBL" id="OAQ56798.1"/>
    </source>
</evidence>
<dbReference type="Gene3D" id="3.90.1200.10">
    <property type="match status" value="1"/>
</dbReference>
<dbReference type="PANTHER" id="PTHR12149">
    <property type="entry name" value="FRUCTOSAMINE 3 KINASE-RELATED PROTEIN"/>
    <property type="match status" value="1"/>
</dbReference>
<accession>A0A179EUB6</accession>
<organism evidence="2 3">
    <name type="scientific">Enterococcus thailandicus</name>
    <dbReference type="NCBI Taxonomy" id="417368"/>
    <lineage>
        <taxon>Bacteria</taxon>
        <taxon>Bacillati</taxon>
        <taxon>Bacillota</taxon>
        <taxon>Bacilli</taxon>
        <taxon>Lactobacillales</taxon>
        <taxon>Enterococcaceae</taxon>
        <taxon>Enterococcus</taxon>
    </lineage>
</organism>
<dbReference type="Proteomes" id="UP000078516">
    <property type="component" value="Unassembled WGS sequence"/>
</dbReference>
<protein>
    <submittedName>
        <fullName evidence="2">Aminoglycoside phosphotransferase</fullName>
    </submittedName>
</protein>
<proteinExistence type="inferred from homology"/>
<dbReference type="EMBL" id="LWMN01000001">
    <property type="protein sequence ID" value="OAQ56798.1"/>
    <property type="molecule type" value="Genomic_DNA"/>
</dbReference>
<dbReference type="Pfam" id="PF03881">
    <property type="entry name" value="Fructosamin_kin"/>
    <property type="match status" value="1"/>
</dbReference>
<dbReference type="RefSeq" id="WP_067480205.1">
    <property type="nucleotide sequence ID" value="NZ_LWMN01000001.1"/>
</dbReference>
<name>A0A179EUB6_ENTTH</name>
<comment type="similarity">
    <text evidence="1">Belongs to the fructosamine kinase family.</text>
</comment>
<dbReference type="GO" id="GO:0016301">
    <property type="term" value="F:kinase activity"/>
    <property type="evidence" value="ECO:0007669"/>
    <property type="project" value="UniProtKB-UniRule"/>
</dbReference>
<dbReference type="PANTHER" id="PTHR12149:SF8">
    <property type="entry name" value="PROTEIN-RIBULOSAMINE 3-KINASE"/>
    <property type="match status" value="1"/>
</dbReference>
<keyword evidence="1" id="KW-0418">Kinase</keyword>
<dbReference type="SUPFAM" id="SSF56112">
    <property type="entry name" value="Protein kinase-like (PK-like)"/>
    <property type="match status" value="1"/>
</dbReference>
<evidence type="ECO:0000313" key="3">
    <source>
        <dbReference type="Proteomes" id="UP000078516"/>
    </source>
</evidence>
<dbReference type="InterPro" id="IPR016477">
    <property type="entry name" value="Fructo-/Ketosamine-3-kinase"/>
</dbReference>
<comment type="caution">
    <text evidence="2">The sequence shown here is derived from an EMBL/GenBank/DDBJ whole genome shotgun (WGS) entry which is preliminary data.</text>
</comment>
<dbReference type="AlphaFoldDB" id="A0A179EUB6"/>
<keyword evidence="1 2" id="KW-0808">Transferase</keyword>
<sequence>MEIQSVLKELNLTGKVVPVVGGDVNQAYRIEEQTRTYFLKIHPKVKRRFFEVEVNGLKELSPYVRVPETYLLGETIEGAYLLMEWIEPGSGDQADLGRALATVHQATAPQFGFYEDNYLGILEQTNTFEENWWTFFFKNRLEKQLMIAEANNHWNHWRQEKFFRFKEAFLRDVGKQKIIPSLLHGDLWSGNVFFDQQGHPVLIDPAVSYGNREQDIAMSQLFGGFRPEFLVGYQELNPLDKGWEERLPVYQLYYLLAHLNMFGESYGAQVDQLLARN</sequence>
<evidence type="ECO:0000256" key="1">
    <source>
        <dbReference type="PIRNR" id="PIRNR006221"/>
    </source>
</evidence>
<dbReference type="PIRSF" id="PIRSF006221">
    <property type="entry name" value="Ketosamine-3-kinase"/>
    <property type="match status" value="1"/>
</dbReference>